<evidence type="ECO:0000256" key="3">
    <source>
        <dbReference type="ARBA" id="ARBA00022537"/>
    </source>
</evidence>
<evidence type="ECO:0000256" key="1">
    <source>
        <dbReference type="ARBA" id="ARBA00004175"/>
    </source>
</evidence>
<name>A0ABR0YFI5_HUSHU</name>
<dbReference type="PANTHER" id="PTHR40388:SF1">
    <property type="entry name" value="BRYOPORIN"/>
    <property type="match status" value="1"/>
</dbReference>
<comment type="caution">
    <text evidence="6">The sequence shown here is derived from an EMBL/GenBank/DDBJ whole genome shotgun (WGS) entry which is preliminary data.</text>
</comment>
<dbReference type="InterPro" id="IPR009104">
    <property type="entry name" value="Anemon_actinoporin-like"/>
</dbReference>
<dbReference type="SUPFAM" id="SSF63724">
    <property type="entry name" value="Cytolysin/lectin"/>
    <property type="match status" value="1"/>
</dbReference>
<accession>A0ABR0YFI5</accession>
<evidence type="ECO:0000313" key="6">
    <source>
        <dbReference type="EMBL" id="KAK6471275.1"/>
    </source>
</evidence>
<dbReference type="Proteomes" id="UP001369086">
    <property type="component" value="Unassembled WGS sequence"/>
</dbReference>
<evidence type="ECO:0000256" key="2">
    <source>
        <dbReference type="ARBA" id="ARBA00004532"/>
    </source>
</evidence>
<dbReference type="PANTHER" id="PTHR40388">
    <property type="entry name" value="BRYOPORIN"/>
    <property type="match status" value="1"/>
</dbReference>
<dbReference type="EMBL" id="JAHFZB010000032">
    <property type="protein sequence ID" value="KAK6471275.1"/>
    <property type="molecule type" value="Genomic_DNA"/>
</dbReference>
<proteinExistence type="predicted"/>
<organism evidence="6 7">
    <name type="scientific">Huso huso</name>
    <name type="common">Beluga</name>
    <name type="synonym">Acipenser huso</name>
    <dbReference type="NCBI Taxonomy" id="61971"/>
    <lineage>
        <taxon>Eukaryota</taxon>
        <taxon>Metazoa</taxon>
        <taxon>Chordata</taxon>
        <taxon>Craniata</taxon>
        <taxon>Vertebrata</taxon>
        <taxon>Euteleostomi</taxon>
        <taxon>Actinopterygii</taxon>
        <taxon>Chondrostei</taxon>
        <taxon>Acipenseriformes</taxon>
        <taxon>Acipenseridae</taxon>
        <taxon>Huso</taxon>
    </lineage>
</organism>
<dbReference type="Pfam" id="PF06369">
    <property type="entry name" value="Anemone_cytotox"/>
    <property type="match status" value="1"/>
</dbReference>
<dbReference type="InterPro" id="IPR050677">
    <property type="entry name" value="Actinoporin_PFT"/>
</dbReference>
<evidence type="ECO:0000256" key="5">
    <source>
        <dbReference type="ARBA" id="ARBA00023331"/>
    </source>
</evidence>
<evidence type="ECO:0000256" key="4">
    <source>
        <dbReference type="ARBA" id="ARBA00023298"/>
    </source>
</evidence>
<dbReference type="Gene3D" id="2.60.270.20">
    <property type="entry name" value="Cytolysin/lectin"/>
    <property type="match status" value="1"/>
</dbReference>
<keyword evidence="5" id="KW-0166">Nematocyst</keyword>
<protein>
    <submittedName>
        <fullName evidence="6">Bryoporin-like</fullName>
    </submittedName>
</protein>
<gene>
    <name evidence="6" type="ORF">HHUSO_G29607</name>
</gene>
<reference evidence="6 7" key="1">
    <citation type="submission" date="2021-05" db="EMBL/GenBank/DDBJ databases">
        <authorList>
            <person name="Zahm M."/>
            <person name="Klopp C."/>
            <person name="Cabau C."/>
            <person name="Kuhl H."/>
            <person name="Suciu R."/>
            <person name="Ciorpac M."/>
            <person name="Holostenco D."/>
            <person name="Gessner J."/>
            <person name="Wuertz S."/>
            <person name="Hohne C."/>
            <person name="Stock M."/>
            <person name="Gislard M."/>
            <person name="Lluch J."/>
            <person name="Milhes M."/>
            <person name="Lampietro C."/>
            <person name="Lopez Roques C."/>
            <person name="Donnadieu C."/>
            <person name="Du K."/>
            <person name="Schartl M."/>
            <person name="Guiguen Y."/>
        </authorList>
    </citation>
    <scope>NUCLEOTIDE SEQUENCE [LARGE SCALE GENOMIC DNA]</scope>
    <source>
        <strain evidence="6">Hh-F2</strain>
        <tissue evidence="6">Blood</tissue>
    </source>
</reference>
<keyword evidence="3" id="KW-1052">Target cell membrane</keyword>
<sequence>MAAGSRAVTAEEISRNIQTNRNITISIENNSDFSLTNPRIYTFSGYNLDPPQPTIKKETTAVCSFSKTWDTACGSVGVLTYDVFKNNDAVECIAMMFSVPFDYNLYENWFAIGSFSVGTYCDNALYNRMYHKGEDGFSRKKATDGFIEFTGKAVEIKATMSPIGRSILKIEVWNKPLCAVQQCGVVVRALVS</sequence>
<evidence type="ECO:0000313" key="7">
    <source>
        <dbReference type="Proteomes" id="UP001369086"/>
    </source>
</evidence>
<dbReference type="InterPro" id="IPR015926">
    <property type="entry name" value="Cytolysin/lectin"/>
</dbReference>
<keyword evidence="4" id="KW-0472">Membrane</keyword>
<comment type="subcellular location">
    <subcellularLocation>
        <location evidence="2">Nematocyst</location>
    </subcellularLocation>
    <subcellularLocation>
        <location evidence="1">Target cell membrane</location>
    </subcellularLocation>
</comment>
<keyword evidence="7" id="KW-1185">Reference proteome</keyword>
<keyword evidence="4" id="KW-1053">Target membrane</keyword>